<dbReference type="InParanoid" id="A0A7M7SV28"/>
<evidence type="ECO:0000256" key="1">
    <source>
        <dbReference type="SAM" id="MobiDB-lite"/>
    </source>
</evidence>
<evidence type="ECO:0000313" key="2">
    <source>
        <dbReference type="EnsemblMetazoa" id="XP_030833339"/>
    </source>
</evidence>
<protein>
    <submittedName>
        <fullName evidence="2">Uncharacterized protein</fullName>
    </submittedName>
</protein>
<sequence>MLLAGVLQSGDFSNSTTVVLEFSPGSVVVTILITIDSVPVRLNVILAEDGSIALGDAIAEELVTLTSEGLSNNNVDVVLSNVAVQEVTTTTTTGERTTPFPEKKHPLL</sequence>
<reference evidence="3" key="1">
    <citation type="submission" date="2015-02" db="EMBL/GenBank/DDBJ databases">
        <title>Genome sequencing for Strongylocentrotus purpuratus.</title>
        <authorList>
            <person name="Murali S."/>
            <person name="Liu Y."/>
            <person name="Vee V."/>
            <person name="English A."/>
            <person name="Wang M."/>
            <person name="Skinner E."/>
            <person name="Han Y."/>
            <person name="Muzny D.M."/>
            <person name="Worley K.C."/>
            <person name="Gibbs R.A."/>
        </authorList>
    </citation>
    <scope>NUCLEOTIDE SEQUENCE</scope>
</reference>
<keyword evidence="3" id="KW-1185">Reference proteome</keyword>
<reference evidence="2" key="2">
    <citation type="submission" date="2021-01" db="UniProtKB">
        <authorList>
            <consortium name="EnsemblMetazoa"/>
        </authorList>
    </citation>
    <scope>IDENTIFICATION</scope>
</reference>
<accession>A0A7M7SV28</accession>
<dbReference type="KEGG" id="spu:115920849"/>
<dbReference type="AlphaFoldDB" id="A0A7M7SV28"/>
<dbReference type="GeneID" id="115920849"/>
<feature type="compositionally biased region" description="Low complexity" evidence="1">
    <location>
        <begin position="88"/>
        <end position="98"/>
    </location>
</feature>
<proteinExistence type="predicted"/>
<dbReference type="Proteomes" id="UP000007110">
    <property type="component" value="Unassembled WGS sequence"/>
</dbReference>
<organism evidence="2 3">
    <name type="scientific">Strongylocentrotus purpuratus</name>
    <name type="common">Purple sea urchin</name>
    <dbReference type="NCBI Taxonomy" id="7668"/>
    <lineage>
        <taxon>Eukaryota</taxon>
        <taxon>Metazoa</taxon>
        <taxon>Echinodermata</taxon>
        <taxon>Eleutherozoa</taxon>
        <taxon>Echinozoa</taxon>
        <taxon>Echinoidea</taxon>
        <taxon>Euechinoidea</taxon>
        <taxon>Echinacea</taxon>
        <taxon>Camarodonta</taxon>
        <taxon>Echinidea</taxon>
        <taxon>Strongylocentrotidae</taxon>
        <taxon>Strongylocentrotus</taxon>
    </lineage>
</organism>
<dbReference type="EnsemblMetazoa" id="XM_030977479">
    <property type="protein sequence ID" value="XP_030833339"/>
    <property type="gene ID" value="LOC115920849"/>
</dbReference>
<evidence type="ECO:0000313" key="3">
    <source>
        <dbReference type="Proteomes" id="UP000007110"/>
    </source>
</evidence>
<name>A0A7M7SV28_STRPU</name>
<feature type="region of interest" description="Disordered" evidence="1">
    <location>
        <begin position="88"/>
        <end position="108"/>
    </location>
</feature>
<dbReference type="RefSeq" id="XP_030833339.1">
    <property type="nucleotide sequence ID" value="XM_030977479.1"/>
</dbReference>